<dbReference type="STRING" id="1316194.A0A1Q5U4Q1"/>
<dbReference type="InterPro" id="IPR002656">
    <property type="entry name" value="Acyl_transf_3_dom"/>
</dbReference>
<feature type="transmembrane region" description="Helical" evidence="16">
    <location>
        <begin position="199"/>
        <end position="227"/>
    </location>
</feature>
<dbReference type="GO" id="GO:0016747">
    <property type="term" value="F:acyltransferase activity, transferring groups other than amino-acyl groups"/>
    <property type="evidence" value="ECO:0007669"/>
    <property type="project" value="InterPro"/>
</dbReference>
<dbReference type="Pfam" id="PF01757">
    <property type="entry name" value="Acyl_transf_3"/>
    <property type="match status" value="1"/>
</dbReference>
<dbReference type="GO" id="GO:0004650">
    <property type="term" value="F:polygalacturonase activity"/>
    <property type="evidence" value="ECO:0007669"/>
    <property type="project" value="InterPro"/>
</dbReference>
<keyword evidence="7" id="KW-1015">Disulfide bond</keyword>
<evidence type="ECO:0000256" key="13">
    <source>
        <dbReference type="ARBA" id="ARBA00048766"/>
    </source>
</evidence>
<keyword evidence="16" id="KW-0472">Membrane</keyword>
<dbReference type="PANTHER" id="PTHR31736">
    <property type="match status" value="1"/>
</dbReference>
<comment type="similarity">
    <text evidence="2 15">Belongs to the glycosyl hydrolase 28 family.</text>
</comment>
<dbReference type="SUPFAM" id="SSF51126">
    <property type="entry name" value="Pectin lyase-like"/>
    <property type="match status" value="1"/>
</dbReference>
<evidence type="ECO:0000256" key="10">
    <source>
        <dbReference type="ARBA" id="ARBA00023316"/>
    </source>
</evidence>
<proteinExistence type="inferred from homology"/>
<name>A0A1Q5U4Q1_9EURO</name>
<keyword evidence="16" id="KW-0812">Transmembrane</keyword>
<evidence type="ECO:0000256" key="1">
    <source>
        <dbReference type="ARBA" id="ARBA00004613"/>
    </source>
</evidence>
<feature type="transmembrane region" description="Helical" evidence="16">
    <location>
        <begin position="289"/>
        <end position="306"/>
    </location>
</feature>
<keyword evidence="8" id="KW-0325">Glycoprotein</keyword>
<feature type="transmembrane region" description="Helical" evidence="16">
    <location>
        <begin position="99"/>
        <end position="123"/>
    </location>
</feature>
<dbReference type="EMBL" id="MNBE01000582">
    <property type="protein sequence ID" value="OKP07446.1"/>
    <property type="molecule type" value="Genomic_DNA"/>
</dbReference>
<evidence type="ECO:0000256" key="11">
    <source>
        <dbReference type="ARBA" id="ARBA00037312"/>
    </source>
</evidence>
<protein>
    <recommendedName>
        <fullName evidence="12">galacturonan 1,4-alpha-galacturonidase</fullName>
        <ecNumber evidence="12">3.2.1.67</ecNumber>
    </recommendedName>
</protein>
<keyword evidence="10" id="KW-0961">Cell wall biogenesis/degradation</keyword>
<evidence type="ECO:0000256" key="14">
    <source>
        <dbReference type="PROSITE-ProRule" id="PRU10052"/>
    </source>
</evidence>
<feature type="domain" description="Acyltransferase 3" evidence="17">
    <location>
        <begin position="5"/>
        <end position="357"/>
    </location>
</feature>
<comment type="function">
    <text evidence="11">Specific in hydrolyzing the terminal glycosidic bond of polygalacturonic acid and oligogalacturonates.</text>
</comment>
<keyword evidence="16" id="KW-1133">Transmembrane helix</keyword>
<evidence type="ECO:0000313" key="18">
    <source>
        <dbReference type="EMBL" id="OKP07446.1"/>
    </source>
</evidence>
<reference evidence="18 19" key="1">
    <citation type="submission" date="2016-10" db="EMBL/GenBank/DDBJ databases">
        <title>Genome sequence of the ascomycete fungus Penicillium subrubescens.</title>
        <authorList>
            <person name="De Vries R.P."/>
            <person name="Peng M."/>
            <person name="Dilokpimol A."/>
            <person name="Hilden K."/>
            <person name="Makela M.R."/>
            <person name="Grigoriev I."/>
            <person name="Riley R."/>
            <person name="Granchi Z."/>
        </authorList>
    </citation>
    <scope>NUCLEOTIDE SEQUENCE [LARGE SCALE GENOMIC DNA]</scope>
    <source>
        <strain evidence="18 19">CBS 132785</strain>
    </source>
</reference>
<dbReference type="Gene3D" id="2.160.20.10">
    <property type="entry name" value="Single-stranded right-handed beta-helix, Pectin lyase-like"/>
    <property type="match status" value="1"/>
</dbReference>
<evidence type="ECO:0000256" key="8">
    <source>
        <dbReference type="ARBA" id="ARBA00023180"/>
    </source>
</evidence>
<evidence type="ECO:0000256" key="2">
    <source>
        <dbReference type="ARBA" id="ARBA00008834"/>
    </source>
</evidence>
<evidence type="ECO:0000256" key="4">
    <source>
        <dbReference type="ARBA" id="ARBA00022729"/>
    </source>
</evidence>
<keyword evidence="3" id="KW-0964">Secreted</keyword>
<evidence type="ECO:0000313" key="19">
    <source>
        <dbReference type="Proteomes" id="UP000186955"/>
    </source>
</evidence>
<keyword evidence="4" id="KW-0732">Signal</keyword>
<gene>
    <name evidence="18" type="ORF">PENSUB_6035</name>
</gene>
<dbReference type="GO" id="GO:0047911">
    <property type="term" value="F:galacturan 1,4-alpha-galacturonidase activity"/>
    <property type="evidence" value="ECO:0007669"/>
    <property type="project" value="UniProtKB-EC"/>
</dbReference>
<dbReference type="PANTHER" id="PTHR31736:SF14">
    <property type="entry name" value="EXOPOLYGALACTURONASE X-1-RELATED"/>
    <property type="match status" value="1"/>
</dbReference>
<organism evidence="18 19">
    <name type="scientific">Penicillium subrubescens</name>
    <dbReference type="NCBI Taxonomy" id="1316194"/>
    <lineage>
        <taxon>Eukaryota</taxon>
        <taxon>Fungi</taxon>
        <taxon>Dikarya</taxon>
        <taxon>Ascomycota</taxon>
        <taxon>Pezizomycotina</taxon>
        <taxon>Eurotiomycetes</taxon>
        <taxon>Eurotiomycetidae</taxon>
        <taxon>Eurotiales</taxon>
        <taxon>Aspergillaceae</taxon>
        <taxon>Penicillium</taxon>
    </lineage>
</organism>
<evidence type="ECO:0000256" key="16">
    <source>
        <dbReference type="SAM" id="Phobius"/>
    </source>
</evidence>
<dbReference type="EC" id="3.2.1.67" evidence="12"/>
<dbReference type="Proteomes" id="UP000186955">
    <property type="component" value="Unassembled WGS sequence"/>
</dbReference>
<evidence type="ECO:0000256" key="3">
    <source>
        <dbReference type="ARBA" id="ARBA00022525"/>
    </source>
</evidence>
<evidence type="ECO:0000256" key="15">
    <source>
        <dbReference type="RuleBase" id="RU361169"/>
    </source>
</evidence>
<keyword evidence="5" id="KW-0677">Repeat</keyword>
<evidence type="ECO:0000256" key="12">
    <source>
        <dbReference type="ARBA" id="ARBA00038933"/>
    </source>
</evidence>
<comment type="subcellular location">
    <subcellularLocation>
        <location evidence="1">Secreted</location>
    </subcellularLocation>
</comment>
<comment type="catalytic activity">
    <reaction evidence="13">
        <text>[(1-&gt;4)-alpha-D-galacturonosyl](n) + H2O = alpha-D-galacturonate + [(1-&gt;4)-alpha-D-galacturonosyl](n-1)</text>
        <dbReference type="Rhea" id="RHEA:14117"/>
        <dbReference type="Rhea" id="RHEA-COMP:14570"/>
        <dbReference type="Rhea" id="RHEA-COMP:14572"/>
        <dbReference type="ChEBI" id="CHEBI:15377"/>
        <dbReference type="ChEBI" id="CHEBI:58658"/>
        <dbReference type="ChEBI" id="CHEBI:140523"/>
        <dbReference type="EC" id="3.2.1.67"/>
    </reaction>
</comment>
<dbReference type="PROSITE" id="PS00502">
    <property type="entry name" value="POLYGALACTURONASE"/>
    <property type="match status" value="1"/>
</dbReference>
<dbReference type="InterPro" id="IPR012334">
    <property type="entry name" value="Pectin_lyas_fold"/>
</dbReference>
<keyword evidence="19" id="KW-1185">Reference proteome</keyword>
<feature type="transmembrane region" description="Helical" evidence="16">
    <location>
        <begin position="52"/>
        <end position="78"/>
    </location>
</feature>
<dbReference type="InterPro" id="IPR011050">
    <property type="entry name" value="Pectin_lyase_fold/virulence"/>
</dbReference>
<sequence>MERTKWLDGLRGIAAAIVAADHFFMSDVWHPFVSFWTDPPEGNRHFVQLPPIRILFSAHGMVTLFMVISGYAISISLLKARNSPQFLARASSAVVRRVFRIYLPVLVTASLAQIFYFFDLYHWPFDQAFLDTLPKPWTAPWKHITWVLNYMADSINIIAFEYRGALNGQLWTMPVEFRGSNVVYLLIVGLSGWRAKSRFYSLPIIASFFLWYGNWDIFGFIWGLWLAERATTTTASLPSDEPFNAEFEMAEFEDDDRPNSFFTAPLRLGSWGGKRRCGNMKSKRPDCITVSRIGAILTFIAGYYLLCLGNDGHLPPGYQFLSVLQPARWKDNWNIYHFCWKTIGSAMLVYAIGELPSLVAGLSVLVSAEAVPKTPQVFAHPKEPSNFKPGPSNRPHGRVCKVTPDVTDAGPAILAAAHKCNRGGTVFLPSGDFVIATALDLTFLDDVDFAIWGNITFKQDIDLWPTQAFQYTYQSASMFWRFGGKNVNIYGDGKGVIDGKLLILWSSCKPILIYRAEGAGQFWWSAMAKNSSVMRPCLLGTDGLHHATISGLKMLNPPGWFNLISNSTDVLVSDMTMLVGSQLTGAPAKNTDGWDIYRSSNIVIQNSVIVNTDDCVSFKPNSTQVVVQGLDCTGSHGISVGSLGQYQGETDLVEDLYIYNITMTNAGDFARIKVWPGVPPNVTGSTSGGGLGLVRNVTYENMHSVNNDHVISVSQCYYAKSQDACNQYPSKLVIEDILFKDFQGTTSKKYDPKIGDLTCSSPDVCHNIEVVNINVTPPSGKAAVFNCVNMQGSNLRNITCA</sequence>
<evidence type="ECO:0000259" key="17">
    <source>
        <dbReference type="Pfam" id="PF01757"/>
    </source>
</evidence>
<keyword evidence="6 15" id="KW-0378">Hydrolase</keyword>
<comment type="caution">
    <text evidence="18">The sequence shown here is derived from an EMBL/GenBank/DDBJ whole genome shotgun (WGS) entry which is preliminary data.</text>
</comment>
<evidence type="ECO:0000256" key="6">
    <source>
        <dbReference type="ARBA" id="ARBA00022801"/>
    </source>
</evidence>
<dbReference type="Pfam" id="PF00295">
    <property type="entry name" value="Glyco_hydro_28"/>
    <property type="match status" value="1"/>
</dbReference>
<feature type="transmembrane region" description="Helical" evidence="16">
    <location>
        <begin position="12"/>
        <end position="32"/>
    </location>
</feature>
<feature type="active site" evidence="14">
    <location>
        <position position="636"/>
    </location>
</feature>
<dbReference type="GO" id="GO:0071555">
    <property type="term" value="P:cell wall organization"/>
    <property type="evidence" value="ECO:0007669"/>
    <property type="project" value="UniProtKB-KW"/>
</dbReference>
<accession>A0A1Q5U4Q1</accession>
<dbReference type="GO" id="GO:0005975">
    <property type="term" value="P:carbohydrate metabolic process"/>
    <property type="evidence" value="ECO:0007669"/>
    <property type="project" value="InterPro"/>
</dbReference>
<evidence type="ECO:0000256" key="5">
    <source>
        <dbReference type="ARBA" id="ARBA00022737"/>
    </source>
</evidence>
<dbReference type="InterPro" id="IPR000743">
    <property type="entry name" value="Glyco_hydro_28"/>
</dbReference>
<evidence type="ECO:0000256" key="9">
    <source>
        <dbReference type="ARBA" id="ARBA00023295"/>
    </source>
</evidence>
<keyword evidence="9 15" id="KW-0326">Glycosidase</keyword>
<dbReference type="AlphaFoldDB" id="A0A1Q5U4Q1"/>
<dbReference type="GO" id="GO:0005576">
    <property type="term" value="C:extracellular region"/>
    <property type="evidence" value="ECO:0007669"/>
    <property type="project" value="UniProtKB-SubCell"/>
</dbReference>
<evidence type="ECO:0000256" key="7">
    <source>
        <dbReference type="ARBA" id="ARBA00023157"/>
    </source>
</evidence>